<dbReference type="Pfam" id="PF00006">
    <property type="entry name" value="ATP-synt_ab"/>
    <property type="match status" value="1"/>
</dbReference>
<dbReference type="Gene3D" id="3.40.50.300">
    <property type="entry name" value="P-loop containing nucleotide triphosphate hydrolases"/>
    <property type="match status" value="1"/>
</dbReference>
<keyword evidence="7 9" id="KW-0805">Transcription regulation</keyword>
<dbReference type="InterPro" id="IPR011129">
    <property type="entry name" value="CSD"/>
</dbReference>
<keyword evidence="15" id="KW-1185">Reference proteome</keyword>
<dbReference type="AlphaFoldDB" id="A0A0A0EQP9"/>
<evidence type="ECO:0000256" key="7">
    <source>
        <dbReference type="ARBA" id="ARBA00023015"/>
    </source>
</evidence>
<keyword evidence="2 9" id="KW-0547">Nucleotide-binding</keyword>
<keyword evidence="1 9" id="KW-0806">Transcription termination</keyword>
<evidence type="ECO:0000256" key="4">
    <source>
        <dbReference type="ARBA" id="ARBA00022806"/>
    </source>
</evidence>
<dbReference type="SMART" id="SM00959">
    <property type="entry name" value="Rho_N"/>
    <property type="match status" value="1"/>
</dbReference>
<dbReference type="PROSITE" id="PS51856">
    <property type="entry name" value="RHO_RNA_BD"/>
    <property type="match status" value="1"/>
</dbReference>
<dbReference type="HAMAP" id="MF_01884">
    <property type="entry name" value="Rho"/>
    <property type="match status" value="1"/>
</dbReference>
<evidence type="ECO:0000259" key="13">
    <source>
        <dbReference type="PROSITE" id="PS51856"/>
    </source>
</evidence>
<dbReference type="NCBIfam" id="NF006886">
    <property type="entry name" value="PRK09376.1"/>
    <property type="match status" value="1"/>
</dbReference>
<comment type="function">
    <text evidence="9">Facilitates transcription termination by a mechanism that involves Rho binding to the nascent RNA, activation of Rho's RNA-dependent ATPase activity, and release of the mRNA from the DNA template.</text>
</comment>
<dbReference type="PANTHER" id="PTHR46425">
    <property type="entry name" value="TRANSCRIPTION TERMINATION FACTOR RHO"/>
    <property type="match status" value="1"/>
</dbReference>
<dbReference type="Gene3D" id="1.10.720.10">
    <property type="match status" value="1"/>
</dbReference>
<evidence type="ECO:0000256" key="3">
    <source>
        <dbReference type="ARBA" id="ARBA00022801"/>
    </source>
</evidence>
<keyword evidence="6 9" id="KW-0694">RNA-binding</keyword>
<comment type="caution">
    <text evidence="14">The sequence shown here is derived from an EMBL/GenBank/DDBJ whole genome shotgun (WGS) entry which is preliminary data.</text>
</comment>
<dbReference type="InterPro" id="IPR011113">
    <property type="entry name" value="Rho_RNA-bd"/>
</dbReference>
<dbReference type="Proteomes" id="UP000030017">
    <property type="component" value="Unassembled WGS sequence"/>
</dbReference>
<keyword evidence="8 9" id="KW-0804">Transcription</keyword>
<name>A0A0A0EQP9_9GAMM</name>
<feature type="domain" description="Rho RNA-BD" evidence="13">
    <location>
        <begin position="276"/>
        <end position="351"/>
    </location>
</feature>
<dbReference type="Pfam" id="PF07498">
    <property type="entry name" value="Rho_N"/>
    <property type="match status" value="1"/>
</dbReference>
<dbReference type="GO" id="GO:0008186">
    <property type="term" value="F:ATP-dependent activity, acting on RNA"/>
    <property type="evidence" value="ECO:0007669"/>
    <property type="project" value="UniProtKB-UniRule"/>
</dbReference>
<comment type="similarity">
    <text evidence="9 11">Belongs to the Rho family.</text>
</comment>
<dbReference type="SMART" id="SM00357">
    <property type="entry name" value="CSP"/>
    <property type="match status" value="1"/>
</dbReference>
<dbReference type="NCBIfam" id="TIGR00767">
    <property type="entry name" value="rho"/>
    <property type="match status" value="1"/>
</dbReference>
<dbReference type="InterPro" id="IPR003593">
    <property type="entry name" value="AAA+_ATPase"/>
</dbReference>
<dbReference type="SUPFAM" id="SSF50249">
    <property type="entry name" value="Nucleic acid-binding proteins"/>
    <property type="match status" value="1"/>
</dbReference>
<dbReference type="InterPro" id="IPR012340">
    <property type="entry name" value="NA-bd_OB-fold"/>
</dbReference>
<dbReference type="InterPro" id="IPR036269">
    <property type="entry name" value="Rho_N_sf"/>
</dbReference>
<dbReference type="InterPro" id="IPR027417">
    <property type="entry name" value="P-loop_NTPase"/>
</dbReference>
<keyword evidence="4 9" id="KW-0347">Helicase</keyword>
<protein>
    <recommendedName>
        <fullName evidence="9 10">Transcription termination factor Rho</fullName>
        <ecNumber evidence="9 10">3.6.4.-</ecNumber>
    </recommendedName>
    <alternativeName>
        <fullName evidence="9">ATP-dependent helicase Rho</fullName>
    </alternativeName>
</protein>
<feature type="region of interest" description="Disordered" evidence="12">
    <location>
        <begin position="1"/>
        <end position="226"/>
    </location>
</feature>
<accession>A0A0A0EQP9</accession>
<organism evidence="14 15">
    <name type="scientific">Lysobacter concretionis Ko07 = DSM 16239</name>
    <dbReference type="NCBI Taxonomy" id="1122185"/>
    <lineage>
        <taxon>Bacteria</taxon>
        <taxon>Pseudomonadati</taxon>
        <taxon>Pseudomonadota</taxon>
        <taxon>Gammaproteobacteria</taxon>
        <taxon>Lysobacterales</taxon>
        <taxon>Lysobacteraceae</taxon>
        <taxon>Novilysobacter</taxon>
    </lineage>
</organism>
<evidence type="ECO:0000256" key="5">
    <source>
        <dbReference type="ARBA" id="ARBA00022840"/>
    </source>
</evidence>
<dbReference type="SUPFAM" id="SSF52540">
    <property type="entry name" value="P-loop containing nucleoside triphosphate hydrolases"/>
    <property type="match status" value="1"/>
</dbReference>
<dbReference type="PANTHER" id="PTHR46425:SF1">
    <property type="entry name" value="TRANSCRIPTION TERMINATION FACTOR RHO"/>
    <property type="match status" value="1"/>
</dbReference>
<dbReference type="EMBL" id="AVPS01000001">
    <property type="protein sequence ID" value="KGM52779.1"/>
    <property type="molecule type" value="Genomic_DNA"/>
</dbReference>
<evidence type="ECO:0000256" key="11">
    <source>
        <dbReference type="PROSITE-ProRule" id="PRU01203"/>
    </source>
</evidence>
<dbReference type="SMART" id="SM00382">
    <property type="entry name" value="AAA"/>
    <property type="match status" value="1"/>
</dbReference>
<evidence type="ECO:0000256" key="1">
    <source>
        <dbReference type="ARBA" id="ARBA00022472"/>
    </source>
</evidence>
<evidence type="ECO:0000313" key="15">
    <source>
        <dbReference type="Proteomes" id="UP000030017"/>
    </source>
</evidence>
<evidence type="ECO:0000313" key="14">
    <source>
        <dbReference type="EMBL" id="KGM52779.1"/>
    </source>
</evidence>
<dbReference type="Pfam" id="PF07497">
    <property type="entry name" value="Rho_RNA_bind"/>
    <property type="match status" value="1"/>
</dbReference>
<evidence type="ECO:0000256" key="8">
    <source>
        <dbReference type="ARBA" id="ARBA00023163"/>
    </source>
</evidence>
<dbReference type="Gene3D" id="2.40.50.140">
    <property type="entry name" value="Nucleic acid-binding proteins"/>
    <property type="match status" value="1"/>
</dbReference>
<dbReference type="EC" id="3.6.4.-" evidence="9 10"/>
<evidence type="ECO:0000256" key="9">
    <source>
        <dbReference type="HAMAP-Rule" id="MF_01884"/>
    </source>
</evidence>
<dbReference type="CDD" id="cd04459">
    <property type="entry name" value="Rho_CSD"/>
    <property type="match status" value="1"/>
</dbReference>
<dbReference type="CDD" id="cd01128">
    <property type="entry name" value="rho_factor_C"/>
    <property type="match status" value="1"/>
</dbReference>
<dbReference type="InterPro" id="IPR000194">
    <property type="entry name" value="ATPase_F1/V1/A1_a/bsu_nucl-bd"/>
</dbReference>
<evidence type="ECO:0000256" key="12">
    <source>
        <dbReference type="SAM" id="MobiDB-lite"/>
    </source>
</evidence>
<feature type="compositionally biased region" description="Polar residues" evidence="12">
    <location>
        <begin position="118"/>
        <end position="133"/>
    </location>
</feature>
<dbReference type="eggNOG" id="COG1158">
    <property type="taxonomic scope" value="Bacteria"/>
</dbReference>
<comment type="subunit">
    <text evidence="9">Homohexamer. The homohexamer assembles into an open ring structure.</text>
</comment>
<evidence type="ECO:0000256" key="2">
    <source>
        <dbReference type="ARBA" id="ARBA00022741"/>
    </source>
</evidence>
<dbReference type="FunFam" id="3.40.50.300:FF:000072">
    <property type="entry name" value="Transcription termination factor Rho"/>
    <property type="match status" value="1"/>
</dbReference>
<dbReference type="GO" id="GO:0006353">
    <property type="term" value="P:DNA-templated transcription termination"/>
    <property type="evidence" value="ECO:0007669"/>
    <property type="project" value="UniProtKB-UniRule"/>
</dbReference>
<dbReference type="GO" id="GO:0005829">
    <property type="term" value="C:cytosol"/>
    <property type="evidence" value="ECO:0007669"/>
    <property type="project" value="UniProtKB-ARBA"/>
</dbReference>
<dbReference type="InterPro" id="IPR041703">
    <property type="entry name" value="Rho_factor_ATP-bd"/>
</dbReference>
<dbReference type="GO" id="GO:0004386">
    <property type="term" value="F:helicase activity"/>
    <property type="evidence" value="ECO:0007669"/>
    <property type="project" value="UniProtKB-UniRule"/>
</dbReference>
<dbReference type="STRING" id="1122185.N792_00600"/>
<evidence type="ECO:0000256" key="6">
    <source>
        <dbReference type="ARBA" id="ARBA00022884"/>
    </source>
</evidence>
<dbReference type="GO" id="GO:0016787">
    <property type="term" value="F:hydrolase activity"/>
    <property type="evidence" value="ECO:0007669"/>
    <property type="project" value="UniProtKB-KW"/>
</dbReference>
<gene>
    <name evidence="9" type="primary">rho</name>
    <name evidence="14" type="ORF">N792_00600</name>
</gene>
<dbReference type="GO" id="GO:0005524">
    <property type="term" value="F:ATP binding"/>
    <property type="evidence" value="ECO:0007669"/>
    <property type="project" value="UniProtKB-UniRule"/>
</dbReference>
<sequence>MSDNIPDAGDIAEKRVRKPRVSKATADAAPARTAAPKAEAPAATASKAPAAPVAPPAAAPKAAAAAPSEPGAPAVSASAPARSPQSASAPSPASQPTAAAGNVPPVNQPNKTAAAAESTASGNTGSGQASPDQASPHPGNDGGNGEPSGQPREHQREGQGPREGQNRDQEGGRSNNRRERFRNKRDRGGERKGGGGGGNRDGLPSDDGGNETFVPRANPQVPEGFPQYSLGDLKRMQAYKLLEIAEQLNISEGVARARKQDVIFAVLKVLTRHGEGVAADGVLEILPDGFGFLRAAEASYLAGPDDTYISPSQIRRFNLRTGDHLSGRIRFPKDGERYFALSIVDTINGEPLEASKNKVLFENLTALFPRRKFTLERGDGSTEDITGRILDLMAPQGKGQRALIVSPPKAGKTMMMQQIATAISHNHPDVHMIVLLIDERPEEVTEMQRTVRGEVISSTFDEPAGRHVQVAEMVIERAKRLVEHKKDVVILLDSITRLARAYNNVLPSSGKVLSGGVDANALHRPKRFFGAARNVEEGGSLTIIATALVDTGSKMDEVIYEEFKGTGNSEVHLNRRIAEKRVYPAIDINRSGTRREDYLIEPELLQKIWILRKLLHGMDEIGAMEFLLDKMKSTKSNDEFFSSMKR</sequence>
<feature type="binding site" evidence="9">
    <location>
        <position position="440"/>
    </location>
    <ligand>
        <name>ATP</name>
        <dbReference type="ChEBI" id="CHEBI:30616"/>
    </ligand>
</feature>
<dbReference type="InterPro" id="IPR004665">
    <property type="entry name" value="Term_rho"/>
</dbReference>
<dbReference type="GO" id="GO:0003723">
    <property type="term" value="F:RNA binding"/>
    <property type="evidence" value="ECO:0007669"/>
    <property type="project" value="UniProtKB-UniRule"/>
</dbReference>
<feature type="binding site" evidence="9">
    <location>
        <begin position="409"/>
        <end position="414"/>
    </location>
    <ligand>
        <name>ATP</name>
        <dbReference type="ChEBI" id="CHEBI:30616"/>
    </ligand>
</feature>
<dbReference type="InterPro" id="IPR011112">
    <property type="entry name" value="Rho-like_N"/>
</dbReference>
<reference evidence="14 15" key="1">
    <citation type="submission" date="2013-08" db="EMBL/GenBank/DDBJ databases">
        <title>Genome sequencing of Lysobacter.</title>
        <authorList>
            <person name="Zhang S."/>
            <person name="Wang G."/>
        </authorList>
    </citation>
    <scope>NUCLEOTIDE SEQUENCE [LARGE SCALE GENOMIC DNA]</scope>
    <source>
        <strain evidence="14 15">Ko07</strain>
    </source>
</reference>
<evidence type="ECO:0000256" key="10">
    <source>
        <dbReference type="NCBIfam" id="TIGR00767"/>
    </source>
</evidence>
<keyword evidence="3 9" id="KW-0378">Hydrolase</keyword>
<keyword evidence="5 9" id="KW-0067">ATP-binding</keyword>
<feature type="compositionally biased region" description="Low complexity" evidence="12">
    <location>
        <begin position="59"/>
        <end position="101"/>
    </location>
</feature>
<feature type="compositionally biased region" description="Low complexity" evidence="12">
    <location>
        <begin position="22"/>
        <end position="51"/>
    </location>
</feature>
<dbReference type="RefSeq" id="WP_036191504.1">
    <property type="nucleotide sequence ID" value="NZ_AVPS01000001.1"/>
</dbReference>
<feature type="compositionally biased region" description="Basic and acidic residues" evidence="12">
    <location>
        <begin position="151"/>
        <end position="171"/>
    </location>
</feature>
<proteinExistence type="inferred from homology"/>
<dbReference type="SUPFAM" id="SSF68912">
    <property type="entry name" value="Rho N-terminal domain-like"/>
    <property type="match status" value="1"/>
</dbReference>
<feature type="binding site" evidence="9">
    <location>
        <begin position="397"/>
        <end position="402"/>
    </location>
    <ligand>
        <name>ATP</name>
        <dbReference type="ChEBI" id="CHEBI:30616"/>
    </ligand>
</feature>
<comment type="caution">
    <text evidence="9">Lacks conserved residue(s) required for the propagation of feature annotation.</text>
</comment>